<dbReference type="Gene3D" id="2.30.30.30">
    <property type="match status" value="1"/>
</dbReference>
<sequence length="292" mass="33836">MQCCISPNCVRVAKIYAFSRNDIKVVSYIEVNGAHWKVIGKIYNVLNFMGFCFPDSYAFSRNDIKVVSYIEVDGAHWKVIEFLHVKPWKGAAFINEANIMNGNKQFPYKDGPQFAFMDKIRLNESDVGGKRKWLKEGMDYILLFWNGKAIDFDHPVTVKLTIVNVDHERDRERLTMAEKFLGLAACMRYENFSRDLSPQPHYLSMTKYPKGFSALQQNPEVSSMVKTSLLSAILLMLDLSRRQLSDSWVFKRLSLMLSITVHFHCHFVDEEKIRETIEHVGFEATLVKEEID</sequence>
<dbReference type="Proteomes" id="UP000541444">
    <property type="component" value="Unassembled WGS sequence"/>
</dbReference>
<dbReference type="SMART" id="SM01185">
    <property type="entry name" value="EFP"/>
    <property type="match status" value="1"/>
</dbReference>
<dbReference type="Pfam" id="PF01132">
    <property type="entry name" value="EFP"/>
    <property type="match status" value="1"/>
</dbReference>
<feature type="domain" description="Translation elongation factor P/YeiP central" evidence="2">
    <location>
        <begin position="101"/>
        <end position="150"/>
    </location>
</feature>
<evidence type="ECO:0000256" key="1">
    <source>
        <dbReference type="ARBA" id="ARBA00009479"/>
    </source>
</evidence>
<evidence type="ECO:0000313" key="3">
    <source>
        <dbReference type="EMBL" id="KAF6139510.1"/>
    </source>
</evidence>
<evidence type="ECO:0000313" key="4">
    <source>
        <dbReference type="Proteomes" id="UP000541444"/>
    </source>
</evidence>
<dbReference type="Pfam" id="PF08207">
    <property type="entry name" value="EFP_N"/>
    <property type="match status" value="1"/>
</dbReference>
<evidence type="ECO:0000259" key="2">
    <source>
        <dbReference type="SMART" id="SM01185"/>
    </source>
</evidence>
<reference evidence="3 4" key="1">
    <citation type="journal article" date="2020" name="IScience">
        <title>Genome Sequencing of the Endangered Kingdonia uniflora (Circaeasteraceae, Ranunculales) Reveals Potential Mechanisms of Evolutionary Specialization.</title>
        <authorList>
            <person name="Sun Y."/>
            <person name="Deng T."/>
            <person name="Zhang A."/>
            <person name="Moore M.J."/>
            <person name="Landis J.B."/>
            <person name="Lin N."/>
            <person name="Zhang H."/>
            <person name="Zhang X."/>
            <person name="Huang J."/>
            <person name="Zhang X."/>
            <person name="Sun H."/>
            <person name="Wang H."/>
        </authorList>
    </citation>
    <scope>NUCLEOTIDE SEQUENCE [LARGE SCALE GENOMIC DNA]</scope>
    <source>
        <strain evidence="3">TB1705</strain>
        <tissue evidence="3">Leaf</tissue>
    </source>
</reference>
<dbReference type="InterPro" id="IPR001059">
    <property type="entry name" value="Transl_elong_P/YeiP_cen"/>
</dbReference>
<proteinExistence type="inferred from homology"/>
<dbReference type="PANTHER" id="PTHR30053">
    <property type="entry name" value="ELONGATION FACTOR P"/>
    <property type="match status" value="1"/>
</dbReference>
<dbReference type="OrthoDB" id="7025426at2759"/>
<dbReference type="SUPFAM" id="SSF50249">
    <property type="entry name" value="Nucleic acid-binding proteins"/>
    <property type="match status" value="1"/>
</dbReference>
<comment type="similarity">
    <text evidence="1">Belongs to the elongation factor P family.</text>
</comment>
<dbReference type="PANTHER" id="PTHR30053:SF12">
    <property type="entry name" value="ELONGATION FACTOR P (EF-P) FAMILY PROTEIN"/>
    <property type="match status" value="1"/>
</dbReference>
<dbReference type="InterPro" id="IPR014722">
    <property type="entry name" value="Rib_uL2_dom2"/>
</dbReference>
<comment type="caution">
    <text evidence="3">The sequence shown here is derived from an EMBL/GenBank/DDBJ whole genome shotgun (WGS) entry which is preliminary data.</text>
</comment>
<accession>A0A7J7LAF8</accession>
<name>A0A7J7LAF8_9MAGN</name>
<dbReference type="InterPro" id="IPR012340">
    <property type="entry name" value="NA-bd_OB-fold"/>
</dbReference>
<dbReference type="Gene3D" id="2.40.50.140">
    <property type="entry name" value="Nucleic acid-binding proteins"/>
    <property type="match status" value="1"/>
</dbReference>
<dbReference type="InterPro" id="IPR020599">
    <property type="entry name" value="Transl_elong_fac_P/YeiP"/>
</dbReference>
<dbReference type="EMBL" id="JACGCM010002464">
    <property type="protein sequence ID" value="KAF6139510.1"/>
    <property type="molecule type" value="Genomic_DNA"/>
</dbReference>
<organism evidence="3 4">
    <name type="scientific">Kingdonia uniflora</name>
    <dbReference type="NCBI Taxonomy" id="39325"/>
    <lineage>
        <taxon>Eukaryota</taxon>
        <taxon>Viridiplantae</taxon>
        <taxon>Streptophyta</taxon>
        <taxon>Embryophyta</taxon>
        <taxon>Tracheophyta</taxon>
        <taxon>Spermatophyta</taxon>
        <taxon>Magnoliopsida</taxon>
        <taxon>Ranunculales</taxon>
        <taxon>Circaeasteraceae</taxon>
        <taxon>Kingdonia</taxon>
    </lineage>
</organism>
<dbReference type="AlphaFoldDB" id="A0A7J7LAF8"/>
<dbReference type="GO" id="GO:0005737">
    <property type="term" value="C:cytoplasm"/>
    <property type="evidence" value="ECO:0007669"/>
    <property type="project" value="TreeGrafter"/>
</dbReference>
<gene>
    <name evidence="3" type="ORF">GIB67_015467</name>
</gene>
<dbReference type="GO" id="GO:0003746">
    <property type="term" value="F:translation elongation factor activity"/>
    <property type="evidence" value="ECO:0007669"/>
    <property type="project" value="InterPro"/>
</dbReference>
<dbReference type="SUPFAM" id="SSF50104">
    <property type="entry name" value="Translation proteins SH3-like domain"/>
    <property type="match status" value="1"/>
</dbReference>
<dbReference type="InterPro" id="IPR008991">
    <property type="entry name" value="Translation_prot_SH3-like_sf"/>
</dbReference>
<keyword evidence="4" id="KW-1185">Reference proteome</keyword>
<protein>
    <recommendedName>
        <fullName evidence="2">Translation elongation factor P/YeiP central domain-containing protein</fullName>
    </recommendedName>
</protein>
<dbReference type="InterPro" id="IPR013185">
    <property type="entry name" value="Transl_elong_KOW-like"/>
</dbReference>